<feature type="chain" id="PRO_5036979320" evidence="1">
    <location>
        <begin position="25"/>
        <end position="151"/>
    </location>
</feature>
<gene>
    <name evidence="2" type="ORF">JIN85_15225</name>
</gene>
<proteinExistence type="predicted"/>
<evidence type="ECO:0000313" key="2">
    <source>
        <dbReference type="EMBL" id="MBK1883769.1"/>
    </source>
</evidence>
<dbReference type="EMBL" id="JAENIJ010000027">
    <property type="protein sequence ID" value="MBK1883769.1"/>
    <property type="molecule type" value="Genomic_DNA"/>
</dbReference>
<keyword evidence="3" id="KW-1185">Reference proteome</keyword>
<evidence type="ECO:0000256" key="1">
    <source>
        <dbReference type="SAM" id="SignalP"/>
    </source>
</evidence>
<name>A0A934S9K8_9BACT</name>
<dbReference type="Proteomes" id="UP000603141">
    <property type="component" value="Unassembled WGS sequence"/>
</dbReference>
<dbReference type="InterPro" id="IPR021727">
    <property type="entry name" value="DUF3299"/>
</dbReference>
<dbReference type="AlphaFoldDB" id="A0A934S9K8"/>
<organism evidence="2 3">
    <name type="scientific">Luteolibacter pohnpeiensis</name>
    <dbReference type="NCBI Taxonomy" id="454153"/>
    <lineage>
        <taxon>Bacteria</taxon>
        <taxon>Pseudomonadati</taxon>
        <taxon>Verrucomicrobiota</taxon>
        <taxon>Verrucomicrobiia</taxon>
        <taxon>Verrucomicrobiales</taxon>
        <taxon>Verrucomicrobiaceae</taxon>
        <taxon>Luteolibacter</taxon>
    </lineage>
</organism>
<evidence type="ECO:0000313" key="3">
    <source>
        <dbReference type="Proteomes" id="UP000603141"/>
    </source>
</evidence>
<dbReference type="Pfam" id="PF11736">
    <property type="entry name" value="DUF3299"/>
    <property type="match status" value="1"/>
</dbReference>
<accession>A0A934S9K8</accession>
<comment type="caution">
    <text evidence="2">The sequence shown here is derived from an EMBL/GenBank/DDBJ whole genome shotgun (WGS) entry which is preliminary data.</text>
</comment>
<feature type="signal peptide" evidence="1">
    <location>
        <begin position="1"/>
        <end position="24"/>
    </location>
</feature>
<reference evidence="2" key="1">
    <citation type="submission" date="2021-01" db="EMBL/GenBank/DDBJ databases">
        <title>Modified the classification status of verrucomicrobia.</title>
        <authorList>
            <person name="Feng X."/>
        </authorList>
    </citation>
    <scope>NUCLEOTIDE SEQUENCE</scope>
    <source>
        <strain evidence="2">KCTC 22041</strain>
    </source>
</reference>
<dbReference type="Gene3D" id="2.40.50.870">
    <property type="entry name" value="Protein of unknown function (DUF3299)"/>
    <property type="match status" value="1"/>
</dbReference>
<keyword evidence="1" id="KW-0732">Signal</keyword>
<protein>
    <submittedName>
        <fullName evidence="2">DUF3299 domain-containing protein</fullName>
    </submittedName>
</protein>
<sequence>MKMMKITYIMGCLPLLLSNVSAKANDGSVKIVTFKLLGLGSHPDGRPPIYPRSINELAGKKVKITGFVSPYDDPNHMIKLMLTEGAVGCFFCNPPEENGVVLVRFPKNAKPLKWDSDTLTIEGVFHLMGSDKNDDESNGFMYIIDDARVVK</sequence>